<reference evidence="1 2" key="1">
    <citation type="submission" date="2015-09" db="EMBL/GenBank/DDBJ databases">
        <title>Trachymyrmex zeteki WGS genome.</title>
        <authorList>
            <person name="Nygaard S."/>
            <person name="Hu H."/>
            <person name="Boomsma J."/>
            <person name="Zhang G."/>
        </authorList>
    </citation>
    <scope>NUCLEOTIDE SEQUENCE [LARGE SCALE GENOMIC DNA]</scope>
    <source>
        <strain evidence="1">Tzet28-1</strain>
        <tissue evidence="1">Whole body</tissue>
    </source>
</reference>
<dbReference type="EMBL" id="KQ982580">
    <property type="protein sequence ID" value="KYQ54514.1"/>
    <property type="molecule type" value="Genomic_DNA"/>
</dbReference>
<protein>
    <submittedName>
        <fullName evidence="1">Uncharacterized protein</fullName>
    </submittedName>
</protein>
<accession>A0A151X2T3</accession>
<evidence type="ECO:0000313" key="2">
    <source>
        <dbReference type="Proteomes" id="UP000075809"/>
    </source>
</evidence>
<sequence length="102" mass="11388">MYVERWTGGLVKPHTFFEFDDERIDGGTANKTTSLAVSSSLVRFSSTAAVILLTFNSICLKLQCSLRQFPCCQYVHIVSQPRADGSCLYGQKSPCENKNDKM</sequence>
<organism evidence="1 2">
    <name type="scientific">Mycetomoellerius zeteki</name>
    <dbReference type="NCBI Taxonomy" id="64791"/>
    <lineage>
        <taxon>Eukaryota</taxon>
        <taxon>Metazoa</taxon>
        <taxon>Ecdysozoa</taxon>
        <taxon>Arthropoda</taxon>
        <taxon>Hexapoda</taxon>
        <taxon>Insecta</taxon>
        <taxon>Pterygota</taxon>
        <taxon>Neoptera</taxon>
        <taxon>Endopterygota</taxon>
        <taxon>Hymenoptera</taxon>
        <taxon>Apocrita</taxon>
        <taxon>Aculeata</taxon>
        <taxon>Formicoidea</taxon>
        <taxon>Formicidae</taxon>
        <taxon>Myrmicinae</taxon>
        <taxon>Mycetomoellerius</taxon>
    </lineage>
</organism>
<proteinExistence type="predicted"/>
<dbReference type="Proteomes" id="UP000075809">
    <property type="component" value="Unassembled WGS sequence"/>
</dbReference>
<name>A0A151X2T3_9HYME</name>
<dbReference type="AlphaFoldDB" id="A0A151X2T3"/>
<gene>
    <name evidence="1" type="ORF">ALC60_06661</name>
</gene>
<evidence type="ECO:0000313" key="1">
    <source>
        <dbReference type="EMBL" id="KYQ54514.1"/>
    </source>
</evidence>
<keyword evidence="2" id="KW-1185">Reference proteome</keyword>